<proteinExistence type="predicted"/>
<dbReference type="Proteomes" id="UP000821853">
    <property type="component" value="Chromosome 4"/>
</dbReference>
<name>A0A9J6G7R9_HAELO</name>
<reference evidence="2 3" key="1">
    <citation type="journal article" date="2020" name="Cell">
        <title>Large-Scale Comparative Analyses of Tick Genomes Elucidate Their Genetic Diversity and Vector Capacities.</title>
        <authorList>
            <consortium name="Tick Genome and Microbiome Consortium (TIGMIC)"/>
            <person name="Jia N."/>
            <person name="Wang J."/>
            <person name="Shi W."/>
            <person name="Du L."/>
            <person name="Sun Y."/>
            <person name="Zhan W."/>
            <person name="Jiang J.F."/>
            <person name="Wang Q."/>
            <person name="Zhang B."/>
            <person name="Ji P."/>
            <person name="Bell-Sakyi L."/>
            <person name="Cui X.M."/>
            <person name="Yuan T.T."/>
            <person name="Jiang B.G."/>
            <person name="Yang W.F."/>
            <person name="Lam T.T."/>
            <person name="Chang Q.C."/>
            <person name="Ding S.J."/>
            <person name="Wang X.J."/>
            <person name="Zhu J.G."/>
            <person name="Ruan X.D."/>
            <person name="Zhao L."/>
            <person name="Wei J.T."/>
            <person name="Ye R.Z."/>
            <person name="Que T.C."/>
            <person name="Du C.H."/>
            <person name="Zhou Y.H."/>
            <person name="Cheng J.X."/>
            <person name="Dai P.F."/>
            <person name="Guo W.B."/>
            <person name="Han X.H."/>
            <person name="Huang E.J."/>
            <person name="Li L.F."/>
            <person name="Wei W."/>
            <person name="Gao Y.C."/>
            <person name="Liu J.Z."/>
            <person name="Shao H.Z."/>
            <person name="Wang X."/>
            <person name="Wang C.C."/>
            <person name="Yang T.C."/>
            <person name="Huo Q.B."/>
            <person name="Li W."/>
            <person name="Chen H.Y."/>
            <person name="Chen S.E."/>
            <person name="Zhou L.G."/>
            <person name="Ni X.B."/>
            <person name="Tian J.H."/>
            <person name="Sheng Y."/>
            <person name="Liu T."/>
            <person name="Pan Y.S."/>
            <person name="Xia L.Y."/>
            <person name="Li J."/>
            <person name="Zhao F."/>
            <person name="Cao W.C."/>
        </authorList>
    </citation>
    <scope>NUCLEOTIDE SEQUENCE [LARGE SCALE GENOMIC DNA]</scope>
    <source>
        <strain evidence="2">HaeL-2018</strain>
    </source>
</reference>
<feature type="region of interest" description="Disordered" evidence="1">
    <location>
        <begin position="1"/>
        <end position="23"/>
    </location>
</feature>
<dbReference type="EMBL" id="JABSTR010000006">
    <property type="protein sequence ID" value="KAH9374438.1"/>
    <property type="molecule type" value="Genomic_DNA"/>
</dbReference>
<dbReference type="OrthoDB" id="6494762at2759"/>
<evidence type="ECO:0000313" key="2">
    <source>
        <dbReference type="EMBL" id="KAH9374438.1"/>
    </source>
</evidence>
<sequence length="574" mass="63776">MSASCHRHSDRPTLEANDDANAMKPSWCTLVKRSLFSDCKCDPQESNEWKRAHNATSDNEAGISAIKHSDESKDENYGEEPRQSSVSSDADPVERNGESGEQEENESVHQEGAEGHNKQRCMGETSMRISGQQNSPPKQADAYPNGEGIDTGRIDATFEYPDDSCSSFGQDDTPSISGRSEVLTARQGMTLVQHGIPIVYKSLEFPRTFWQLDYKRVTRKLVKVAGAKLPFQRILKSGFLSITAPSPEAAMRLLLITTIADMAVEARIPSWYVKNVGKITGIPFRYTNNQLLDCFAEAGVINVRRQITYMRLDDGLTTATPEDCIILVFRPDMEMPKTISLGFDVFSITPYIQAPIQCYHCMRFGHTAAICRAPRRCKVCAGPHIYKLCTNTSEPFCANCGGDHAATFTGCPARRNAALAKRNKAAYHQEWAMMSQQRRHRDRSRSPSRGGEDDAGSSRGADETLQYDSGKPKYHPGSGVDSTDGDGNAATASRARTSGSRDTPSRNGTSARSDTLCRSDTRDRDNKYLLRRLYTGLQPKRTRKSELRFKHGFSRALIKMAKAGLPQFKRPLDE</sequence>
<feature type="compositionally biased region" description="Low complexity" evidence="1">
    <location>
        <begin position="489"/>
        <end position="502"/>
    </location>
</feature>
<keyword evidence="3" id="KW-1185">Reference proteome</keyword>
<feature type="compositionally biased region" description="Basic and acidic residues" evidence="1">
    <location>
        <begin position="67"/>
        <end position="82"/>
    </location>
</feature>
<feature type="region of interest" description="Disordered" evidence="1">
    <location>
        <begin position="432"/>
        <end position="520"/>
    </location>
</feature>
<protein>
    <submittedName>
        <fullName evidence="2">Uncharacterized protein</fullName>
    </submittedName>
</protein>
<dbReference type="VEuPathDB" id="VectorBase:HLOH_049613"/>
<organism evidence="2 3">
    <name type="scientific">Haemaphysalis longicornis</name>
    <name type="common">Bush tick</name>
    <dbReference type="NCBI Taxonomy" id="44386"/>
    <lineage>
        <taxon>Eukaryota</taxon>
        <taxon>Metazoa</taxon>
        <taxon>Ecdysozoa</taxon>
        <taxon>Arthropoda</taxon>
        <taxon>Chelicerata</taxon>
        <taxon>Arachnida</taxon>
        <taxon>Acari</taxon>
        <taxon>Parasitiformes</taxon>
        <taxon>Ixodida</taxon>
        <taxon>Ixodoidea</taxon>
        <taxon>Ixodidae</taxon>
        <taxon>Haemaphysalinae</taxon>
        <taxon>Haemaphysalis</taxon>
    </lineage>
</organism>
<gene>
    <name evidence="2" type="ORF">HPB48_017100</name>
</gene>
<feature type="compositionally biased region" description="Polar residues" evidence="1">
    <location>
        <begin position="505"/>
        <end position="514"/>
    </location>
</feature>
<evidence type="ECO:0000313" key="3">
    <source>
        <dbReference type="Proteomes" id="UP000821853"/>
    </source>
</evidence>
<feature type="compositionally biased region" description="Polar residues" evidence="1">
    <location>
        <begin position="127"/>
        <end position="137"/>
    </location>
</feature>
<feature type="compositionally biased region" description="Basic and acidic residues" evidence="1">
    <location>
        <begin position="106"/>
        <end position="117"/>
    </location>
</feature>
<feature type="compositionally biased region" description="Basic and acidic residues" evidence="1">
    <location>
        <begin position="41"/>
        <end position="51"/>
    </location>
</feature>
<comment type="caution">
    <text evidence="2">The sequence shown here is derived from an EMBL/GenBank/DDBJ whole genome shotgun (WGS) entry which is preliminary data.</text>
</comment>
<accession>A0A9J6G7R9</accession>
<feature type="region of interest" description="Disordered" evidence="1">
    <location>
        <begin position="41"/>
        <end position="150"/>
    </location>
</feature>
<dbReference type="AlphaFoldDB" id="A0A9J6G7R9"/>
<evidence type="ECO:0000256" key="1">
    <source>
        <dbReference type="SAM" id="MobiDB-lite"/>
    </source>
</evidence>